<evidence type="ECO:0000313" key="3">
    <source>
        <dbReference type="Proteomes" id="UP001301958"/>
    </source>
</evidence>
<protein>
    <recommendedName>
        <fullName evidence="4">Zn(2)-C6 fungal-type domain-containing protein</fullName>
    </recommendedName>
</protein>
<reference evidence="2" key="1">
    <citation type="journal article" date="2023" name="Mol. Phylogenet. Evol.">
        <title>Genome-scale phylogeny and comparative genomics of the fungal order Sordariales.</title>
        <authorList>
            <person name="Hensen N."/>
            <person name="Bonometti L."/>
            <person name="Westerberg I."/>
            <person name="Brannstrom I.O."/>
            <person name="Guillou S."/>
            <person name="Cros-Aarteil S."/>
            <person name="Calhoun S."/>
            <person name="Haridas S."/>
            <person name="Kuo A."/>
            <person name="Mondo S."/>
            <person name="Pangilinan J."/>
            <person name="Riley R."/>
            <person name="LaButti K."/>
            <person name="Andreopoulos B."/>
            <person name="Lipzen A."/>
            <person name="Chen C."/>
            <person name="Yan M."/>
            <person name="Daum C."/>
            <person name="Ng V."/>
            <person name="Clum A."/>
            <person name="Steindorff A."/>
            <person name="Ohm R.A."/>
            <person name="Martin F."/>
            <person name="Silar P."/>
            <person name="Natvig D.O."/>
            <person name="Lalanne C."/>
            <person name="Gautier V."/>
            <person name="Ament-Velasquez S.L."/>
            <person name="Kruys A."/>
            <person name="Hutchinson M.I."/>
            <person name="Powell A.J."/>
            <person name="Barry K."/>
            <person name="Miller A.N."/>
            <person name="Grigoriev I.V."/>
            <person name="Debuchy R."/>
            <person name="Gladieux P."/>
            <person name="Hiltunen Thoren M."/>
            <person name="Johannesson H."/>
        </authorList>
    </citation>
    <scope>NUCLEOTIDE SEQUENCE</scope>
    <source>
        <strain evidence="2">CBS 990.96</strain>
    </source>
</reference>
<dbReference type="InterPro" id="IPR052973">
    <property type="entry name" value="Fungal_sec-metab_reg_TF"/>
</dbReference>
<dbReference type="AlphaFoldDB" id="A0AAN7BHZ4"/>
<dbReference type="EMBL" id="MU865420">
    <property type="protein sequence ID" value="KAK4223617.1"/>
    <property type="molecule type" value="Genomic_DNA"/>
</dbReference>
<accession>A0AAN7BHZ4</accession>
<evidence type="ECO:0000256" key="1">
    <source>
        <dbReference type="SAM" id="MobiDB-lite"/>
    </source>
</evidence>
<gene>
    <name evidence="2" type="ORF">QBC38DRAFT_372790</name>
</gene>
<sequence length="767" mass="87334">MCDTIGCGCFRRMHGVVAPHDGRFSLAAPVSTRNAVGQFVYRFGWSLPTVHDWSRLLHIPRDISSRGAPRVRPYPEPHQDINSLLSSSIDSTPSCSSPTVPDFILDAIMDFTGKDLEDIQRVAGLLNLTVDELLQQSRNRTDQATPGASSQESPAQLILPHHHNDARRHEEHFAWQHTLQEERYQTSPISEVEPFEFEDAGSLSSSGPPGTRAILLNPQSTHYDCDTAVWGFNDSVGDALPPDEAGYLPGDESSSYVDATPMAIDSDSVSELTTREALVDDTSTDWALVPSPPDSLSAFNFPASPSSASGSGEKRYPSLAPKASKYDSSDGSNRIRKRRSPYEGIRKADTHLTRQLHACVRCRMQRNRCIPDPTNPRGPCLTCQQRTVRMSRLPCLRYMVTDTILFRTGLDYMAFYREHPMVGSEYGDFHLDREWTDAPTKFLCLGQIGTLNFQVELKQFVPPANNTDVDLKGRPMYAVPWAIADPEAVVEAISTYIDRGVTRYMDAYLDDTDELVWGIFQAAYRASVFPLPNNMLRKTLRLWVACRFLESKWRCWAPGPGWQDSDISATNPRDPFYQDIESLPPYLDYQIASIIIHRILSPLRKDVLRDLQSTFNIHSPKDWFVSFLASFILLQNYEMQMLFQRQFAARRQARVQYLDMPLVRATNSGAKTILAHFHYCYKGQQLFTEGFNWNSPRVRRMARLDPEQTTFMSQCRDYVVRKNREFEAINHTNAYHEKYWFSSQLFDPDWTPRDTLEHAPPVEDVLV</sequence>
<evidence type="ECO:0000313" key="2">
    <source>
        <dbReference type="EMBL" id="KAK4223617.1"/>
    </source>
</evidence>
<evidence type="ECO:0008006" key="4">
    <source>
        <dbReference type="Google" id="ProtNLM"/>
    </source>
</evidence>
<reference evidence="2" key="2">
    <citation type="submission" date="2023-05" db="EMBL/GenBank/DDBJ databases">
        <authorList>
            <consortium name="Lawrence Berkeley National Laboratory"/>
            <person name="Steindorff A."/>
            <person name="Hensen N."/>
            <person name="Bonometti L."/>
            <person name="Westerberg I."/>
            <person name="Brannstrom I.O."/>
            <person name="Guillou S."/>
            <person name="Cros-Aarteil S."/>
            <person name="Calhoun S."/>
            <person name="Haridas S."/>
            <person name="Kuo A."/>
            <person name="Mondo S."/>
            <person name="Pangilinan J."/>
            <person name="Riley R."/>
            <person name="Labutti K."/>
            <person name="Andreopoulos B."/>
            <person name="Lipzen A."/>
            <person name="Chen C."/>
            <person name="Yanf M."/>
            <person name="Daum C."/>
            <person name="Ng V."/>
            <person name="Clum A."/>
            <person name="Ohm R."/>
            <person name="Martin F."/>
            <person name="Silar P."/>
            <person name="Natvig D."/>
            <person name="Lalanne C."/>
            <person name="Gautier V."/>
            <person name="Ament-Velasquez S.L."/>
            <person name="Kruys A."/>
            <person name="Hutchinson M.I."/>
            <person name="Powell A.J."/>
            <person name="Barry K."/>
            <person name="Miller A.N."/>
            <person name="Grigoriev I.V."/>
            <person name="Debuchy R."/>
            <person name="Gladieux P."/>
            <person name="Thoren M.H."/>
            <person name="Johannesson H."/>
        </authorList>
    </citation>
    <scope>NUCLEOTIDE SEQUENCE</scope>
    <source>
        <strain evidence="2">CBS 990.96</strain>
    </source>
</reference>
<organism evidence="2 3">
    <name type="scientific">Podospora fimiseda</name>
    <dbReference type="NCBI Taxonomy" id="252190"/>
    <lineage>
        <taxon>Eukaryota</taxon>
        <taxon>Fungi</taxon>
        <taxon>Dikarya</taxon>
        <taxon>Ascomycota</taxon>
        <taxon>Pezizomycotina</taxon>
        <taxon>Sordariomycetes</taxon>
        <taxon>Sordariomycetidae</taxon>
        <taxon>Sordariales</taxon>
        <taxon>Podosporaceae</taxon>
        <taxon>Podospora</taxon>
    </lineage>
</organism>
<keyword evidence="3" id="KW-1185">Reference proteome</keyword>
<proteinExistence type="predicted"/>
<dbReference type="PANTHER" id="PTHR35392">
    <property type="entry name" value="ZN(II)2CYS6 TRANSCRIPTION FACTOR (EUROFUNG)-RELATED-RELATED"/>
    <property type="match status" value="1"/>
</dbReference>
<name>A0AAN7BHZ4_9PEZI</name>
<comment type="caution">
    <text evidence="2">The sequence shown here is derived from an EMBL/GenBank/DDBJ whole genome shotgun (WGS) entry which is preliminary data.</text>
</comment>
<feature type="region of interest" description="Disordered" evidence="1">
    <location>
        <begin position="300"/>
        <end position="347"/>
    </location>
</feature>
<dbReference type="PANTHER" id="PTHR35392:SF3">
    <property type="entry name" value="ZN(2)-C6 FUNGAL-TYPE DOMAIN-CONTAINING PROTEIN"/>
    <property type="match status" value="1"/>
</dbReference>
<feature type="compositionally biased region" description="Low complexity" evidence="1">
    <location>
        <begin position="300"/>
        <end position="311"/>
    </location>
</feature>
<dbReference type="Proteomes" id="UP001301958">
    <property type="component" value="Unassembled WGS sequence"/>
</dbReference>